<dbReference type="SUPFAM" id="SSF53649">
    <property type="entry name" value="Alkaline phosphatase-like"/>
    <property type="match status" value="1"/>
</dbReference>
<dbReference type="Gene3D" id="3.40.720.10">
    <property type="entry name" value="Alkaline Phosphatase, subunit A"/>
    <property type="match status" value="1"/>
</dbReference>
<dbReference type="GO" id="GO:0004065">
    <property type="term" value="F:arylsulfatase activity"/>
    <property type="evidence" value="ECO:0007669"/>
    <property type="project" value="TreeGrafter"/>
</dbReference>
<dbReference type="InterPro" id="IPR050738">
    <property type="entry name" value="Sulfatase"/>
</dbReference>
<organism evidence="7 8">
    <name type="scientific">Oceaniferula flava</name>
    <dbReference type="NCBI Taxonomy" id="2800421"/>
    <lineage>
        <taxon>Bacteria</taxon>
        <taxon>Pseudomonadati</taxon>
        <taxon>Verrucomicrobiota</taxon>
        <taxon>Verrucomicrobiia</taxon>
        <taxon>Verrucomicrobiales</taxon>
        <taxon>Verrucomicrobiaceae</taxon>
        <taxon>Oceaniferula</taxon>
    </lineage>
</organism>
<dbReference type="Pfam" id="PF00884">
    <property type="entry name" value="Sulfatase"/>
    <property type="match status" value="1"/>
</dbReference>
<dbReference type="EMBL" id="JAENIG010000005">
    <property type="protein sequence ID" value="MBK1855180.1"/>
    <property type="molecule type" value="Genomic_DNA"/>
</dbReference>
<comment type="similarity">
    <text evidence="1">Belongs to the sulfatase family.</text>
</comment>
<evidence type="ECO:0000256" key="1">
    <source>
        <dbReference type="ARBA" id="ARBA00008779"/>
    </source>
</evidence>
<protein>
    <submittedName>
        <fullName evidence="7">Sulfatase</fullName>
    </submittedName>
</protein>
<sequence length="470" mass="52135">MKPPMAIMQRLLLALLCLPMWLSAESSKPNFILILTDDQGYADLSCFGGKHVYTPNIDQMAKEGARLTSFYVAAPLCTPSRAALMTGCYPARVDMDVPSSIEVNMKHTKGRKFPVCLASDGRGLNPKELTIAEVAQSAGYKTGMFGKWHLGDQPEFLPTRQGFEEYFGIPYSHDIHPKHKNQKFFKFPPLPLLEGEKVLEMEPNADLLTRRITERAVDFIKRNKDENFFLYVAHPLPHGPLAASPQAKKEFAKHRNKVRGSKKGIFGSVICEIDWSVGEILKTLKEQGIDDNTIVLFTTDNGPASGSAKPLSGRKGSTLEGGQRVPTVIRWPKGIPAGIENNKILTAMDVLPTFAKLSGAKLPEDLVIDGKDIMPAIVNGAASPHEYFFYAHWGVLEAVRWKDWKLRIINGKEALYNLEEDISEKKNVAASHPEIVQQLKAAMQGFVKDMDANERPAGTVENPVPLTMNK</sequence>
<evidence type="ECO:0000256" key="4">
    <source>
        <dbReference type="ARBA" id="ARBA00022837"/>
    </source>
</evidence>
<feature type="signal peptide" evidence="5">
    <location>
        <begin position="1"/>
        <end position="24"/>
    </location>
</feature>
<dbReference type="PROSITE" id="PS00523">
    <property type="entry name" value="SULFATASE_1"/>
    <property type="match status" value="1"/>
</dbReference>
<evidence type="ECO:0000259" key="6">
    <source>
        <dbReference type="Pfam" id="PF00884"/>
    </source>
</evidence>
<dbReference type="CDD" id="cd16026">
    <property type="entry name" value="GALNS_like"/>
    <property type="match status" value="1"/>
</dbReference>
<accession>A0AAE2VC40</accession>
<evidence type="ECO:0000313" key="8">
    <source>
        <dbReference type="Proteomes" id="UP000634206"/>
    </source>
</evidence>
<dbReference type="InterPro" id="IPR017850">
    <property type="entry name" value="Alkaline_phosphatase_core_sf"/>
</dbReference>
<evidence type="ECO:0000256" key="5">
    <source>
        <dbReference type="SAM" id="SignalP"/>
    </source>
</evidence>
<keyword evidence="2" id="KW-0479">Metal-binding</keyword>
<comment type="caution">
    <text evidence="7">The sequence shown here is derived from an EMBL/GenBank/DDBJ whole genome shotgun (WGS) entry which is preliminary data.</text>
</comment>
<evidence type="ECO:0000256" key="3">
    <source>
        <dbReference type="ARBA" id="ARBA00022801"/>
    </source>
</evidence>
<feature type="chain" id="PRO_5042009823" evidence="5">
    <location>
        <begin position="25"/>
        <end position="470"/>
    </location>
</feature>
<evidence type="ECO:0000256" key="2">
    <source>
        <dbReference type="ARBA" id="ARBA00022723"/>
    </source>
</evidence>
<proteinExistence type="inferred from homology"/>
<keyword evidence="4" id="KW-0106">Calcium</keyword>
<dbReference type="PANTHER" id="PTHR42693:SF53">
    <property type="entry name" value="ENDO-4-O-SULFATASE"/>
    <property type="match status" value="1"/>
</dbReference>
<feature type="domain" description="Sulfatase N-terminal" evidence="6">
    <location>
        <begin position="29"/>
        <end position="359"/>
    </location>
</feature>
<dbReference type="Gene3D" id="3.30.1120.10">
    <property type="match status" value="1"/>
</dbReference>
<dbReference type="InterPro" id="IPR000917">
    <property type="entry name" value="Sulfatase_N"/>
</dbReference>
<dbReference type="AlphaFoldDB" id="A0AAE2VC40"/>
<gene>
    <name evidence="7" type="ORF">JIN83_09440</name>
</gene>
<dbReference type="PANTHER" id="PTHR42693">
    <property type="entry name" value="ARYLSULFATASE FAMILY MEMBER"/>
    <property type="match status" value="1"/>
</dbReference>
<dbReference type="Proteomes" id="UP000634206">
    <property type="component" value="Unassembled WGS sequence"/>
</dbReference>
<dbReference type="InterPro" id="IPR024607">
    <property type="entry name" value="Sulfatase_CS"/>
</dbReference>
<keyword evidence="8" id="KW-1185">Reference proteome</keyword>
<keyword evidence="3" id="KW-0378">Hydrolase</keyword>
<keyword evidence="5" id="KW-0732">Signal</keyword>
<evidence type="ECO:0000313" key="7">
    <source>
        <dbReference type="EMBL" id="MBK1855180.1"/>
    </source>
</evidence>
<dbReference type="GO" id="GO:0046872">
    <property type="term" value="F:metal ion binding"/>
    <property type="evidence" value="ECO:0007669"/>
    <property type="project" value="UniProtKB-KW"/>
</dbReference>
<name>A0AAE2VC40_9BACT</name>
<reference evidence="7" key="1">
    <citation type="submission" date="2021-01" db="EMBL/GenBank/DDBJ databases">
        <title>Modified the classification status of verrucomicrobia.</title>
        <authorList>
            <person name="Feng X."/>
        </authorList>
    </citation>
    <scope>NUCLEOTIDE SEQUENCE</scope>
    <source>
        <strain evidence="7">5K15</strain>
    </source>
</reference>